<accession>A0A7S1I0N4</accession>
<reference evidence="2" key="1">
    <citation type="submission" date="2021-01" db="EMBL/GenBank/DDBJ databases">
        <authorList>
            <person name="Corre E."/>
            <person name="Pelletier E."/>
            <person name="Niang G."/>
            <person name="Scheremetjew M."/>
            <person name="Finn R."/>
            <person name="Kale V."/>
            <person name="Holt S."/>
            <person name="Cochrane G."/>
            <person name="Meng A."/>
            <person name="Brown T."/>
            <person name="Cohen L."/>
        </authorList>
    </citation>
    <scope>NUCLEOTIDE SEQUENCE</scope>
    <source>
        <strain evidence="2">NIES-381</strain>
    </source>
</reference>
<dbReference type="AlphaFoldDB" id="A0A7S1I0N4"/>
<evidence type="ECO:0000256" key="1">
    <source>
        <dbReference type="SAM" id="MobiDB-lite"/>
    </source>
</evidence>
<protein>
    <submittedName>
        <fullName evidence="2">Uncharacterized protein</fullName>
    </submittedName>
</protein>
<organism evidence="2">
    <name type="scientific">Eutreptiella gymnastica</name>
    <dbReference type="NCBI Taxonomy" id="73025"/>
    <lineage>
        <taxon>Eukaryota</taxon>
        <taxon>Discoba</taxon>
        <taxon>Euglenozoa</taxon>
        <taxon>Euglenida</taxon>
        <taxon>Spirocuta</taxon>
        <taxon>Euglenophyceae</taxon>
        <taxon>Eutreptiales</taxon>
        <taxon>Eutreptiaceae</taxon>
        <taxon>Eutreptiella</taxon>
    </lineage>
</organism>
<gene>
    <name evidence="2" type="ORF">EGYM00392_LOCUS7988</name>
</gene>
<dbReference type="EMBL" id="HBGA01020626">
    <property type="protein sequence ID" value="CAD8996925.1"/>
    <property type="molecule type" value="Transcribed_RNA"/>
</dbReference>
<feature type="compositionally biased region" description="Polar residues" evidence="1">
    <location>
        <begin position="73"/>
        <end position="83"/>
    </location>
</feature>
<sequence>MLSPQACSPTALTQMCIITTSGAWPSAGPLCVYGVSATFSVSRGAVDTEGQNSGNHTPNGVSRSPHFHRARRSSGNMMCDTHSQTCSGGSLYVVWCIEVTRTHTSQRSSKPPS</sequence>
<name>A0A7S1I0N4_9EUGL</name>
<feature type="region of interest" description="Disordered" evidence="1">
    <location>
        <begin position="46"/>
        <end position="83"/>
    </location>
</feature>
<evidence type="ECO:0000313" key="2">
    <source>
        <dbReference type="EMBL" id="CAD8996925.1"/>
    </source>
</evidence>
<feature type="compositionally biased region" description="Polar residues" evidence="1">
    <location>
        <begin position="49"/>
        <end position="62"/>
    </location>
</feature>
<proteinExistence type="predicted"/>